<dbReference type="Gene3D" id="1.10.357.10">
    <property type="entry name" value="Tetracycline Repressor, domain 2"/>
    <property type="match status" value="1"/>
</dbReference>
<dbReference type="AlphaFoldDB" id="A0A7X9LCE9"/>
<dbReference type="InterPro" id="IPR001647">
    <property type="entry name" value="HTH_TetR"/>
</dbReference>
<evidence type="ECO:0000259" key="3">
    <source>
        <dbReference type="PROSITE" id="PS50977"/>
    </source>
</evidence>
<reference evidence="4 5" key="1">
    <citation type="submission" date="2020-04" db="EMBL/GenBank/DDBJ databases">
        <title>MicrobeNet Type strains.</title>
        <authorList>
            <person name="Nicholson A.C."/>
        </authorList>
    </citation>
    <scope>NUCLEOTIDE SEQUENCE [LARGE SCALE GENOMIC DNA]</scope>
    <source>
        <strain evidence="4 5">DSM 22768</strain>
    </source>
</reference>
<dbReference type="PRINTS" id="PR00455">
    <property type="entry name" value="HTHTETR"/>
</dbReference>
<dbReference type="InterPro" id="IPR050109">
    <property type="entry name" value="HTH-type_TetR-like_transc_reg"/>
</dbReference>
<dbReference type="PANTHER" id="PTHR30328">
    <property type="entry name" value="TRANSCRIPTIONAL REPRESSOR"/>
    <property type="match status" value="1"/>
</dbReference>
<evidence type="ECO:0000256" key="1">
    <source>
        <dbReference type="ARBA" id="ARBA00023125"/>
    </source>
</evidence>
<feature type="domain" description="HTH tetR-type" evidence="3">
    <location>
        <begin position="8"/>
        <end position="68"/>
    </location>
</feature>
<evidence type="ECO:0000313" key="4">
    <source>
        <dbReference type="EMBL" id="NMD48407.1"/>
    </source>
</evidence>
<dbReference type="RefSeq" id="WP_003087449.1">
    <property type="nucleotide sequence ID" value="NZ_CP043405.1"/>
</dbReference>
<dbReference type="SUPFAM" id="SSF48498">
    <property type="entry name" value="Tetracyclin repressor-like, C-terminal domain"/>
    <property type="match status" value="1"/>
</dbReference>
<keyword evidence="1 2" id="KW-0238">DNA-binding</keyword>
<dbReference type="EMBL" id="JABASA010000002">
    <property type="protein sequence ID" value="NMD48407.1"/>
    <property type="molecule type" value="Genomic_DNA"/>
</dbReference>
<dbReference type="PANTHER" id="PTHR30328:SF54">
    <property type="entry name" value="HTH-TYPE TRANSCRIPTIONAL REPRESSOR SCO4008"/>
    <property type="match status" value="1"/>
</dbReference>
<dbReference type="InterPro" id="IPR036271">
    <property type="entry name" value="Tet_transcr_reg_TetR-rel_C_sf"/>
</dbReference>
<dbReference type="InterPro" id="IPR009057">
    <property type="entry name" value="Homeodomain-like_sf"/>
</dbReference>
<dbReference type="GO" id="GO:0003677">
    <property type="term" value="F:DNA binding"/>
    <property type="evidence" value="ECO:0007669"/>
    <property type="project" value="UniProtKB-UniRule"/>
</dbReference>
<dbReference type="PROSITE" id="PS50977">
    <property type="entry name" value="HTH_TETR_2"/>
    <property type="match status" value="1"/>
</dbReference>
<gene>
    <name evidence="4" type="ORF">HHO37_01675</name>
</gene>
<protein>
    <submittedName>
        <fullName evidence="4">TetR/AcrR family transcriptional regulator</fullName>
    </submittedName>
</protein>
<name>A0A7X9LCE9_STRRT</name>
<dbReference type="GO" id="GO:0006355">
    <property type="term" value="P:regulation of DNA-templated transcription"/>
    <property type="evidence" value="ECO:0007669"/>
    <property type="project" value="UniProtKB-ARBA"/>
</dbReference>
<comment type="caution">
    <text evidence="4">The sequence shown here is derived from an EMBL/GenBank/DDBJ whole genome shotgun (WGS) entry which is preliminary data.</text>
</comment>
<organism evidence="4 5">
    <name type="scientific">Streptococcus ratti</name>
    <dbReference type="NCBI Taxonomy" id="1341"/>
    <lineage>
        <taxon>Bacteria</taxon>
        <taxon>Bacillati</taxon>
        <taxon>Bacillota</taxon>
        <taxon>Bacilli</taxon>
        <taxon>Lactobacillales</taxon>
        <taxon>Streptococcaceae</taxon>
        <taxon>Streptococcus</taxon>
    </lineage>
</organism>
<accession>A0A7X9LCE9</accession>
<sequence>MKKALKTQLTQERILEAALIEFAQKGYRSFRINELCKKHGISKGVLYHNFSGKEELYLSCVRESFQKAVAVIGGKADDVPSLSDYMERRHRFYREFPHHSHVFFEAWLTAPPEIAEAIEAEKAVFEDLNTEVSQKLLAESKLKAAISPSQAMDYLAFIQQLFRSYYLLAETGNDLSYFVKKYETDLNKVLELMIYGILEDDKE</sequence>
<feature type="DNA-binding region" description="H-T-H motif" evidence="2">
    <location>
        <begin position="31"/>
        <end position="50"/>
    </location>
</feature>
<dbReference type="Proteomes" id="UP000532121">
    <property type="component" value="Unassembled WGS sequence"/>
</dbReference>
<dbReference type="SUPFAM" id="SSF46689">
    <property type="entry name" value="Homeodomain-like"/>
    <property type="match status" value="1"/>
</dbReference>
<dbReference type="Gene3D" id="1.10.10.60">
    <property type="entry name" value="Homeodomain-like"/>
    <property type="match status" value="1"/>
</dbReference>
<proteinExistence type="predicted"/>
<dbReference type="Pfam" id="PF00440">
    <property type="entry name" value="TetR_N"/>
    <property type="match status" value="1"/>
</dbReference>
<evidence type="ECO:0000313" key="5">
    <source>
        <dbReference type="Proteomes" id="UP000532121"/>
    </source>
</evidence>
<evidence type="ECO:0000256" key="2">
    <source>
        <dbReference type="PROSITE-ProRule" id="PRU00335"/>
    </source>
</evidence>